<dbReference type="AlphaFoldDB" id="A0A1I2JE07"/>
<keyword evidence="1 4" id="KW-0378">Hydrolase</keyword>
<evidence type="ECO:0000256" key="2">
    <source>
        <dbReference type="ARBA" id="ARBA00022963"/>
    </source>
</evidence>
<dbReference type="STRING" id="380248.SAMN05216251_117158"/>
<dbReference type="GO" id="GO:0016042">
    <property type="term" value="P:lipid catabolic process"/>
    <property type="evidence" value="ECO:0007669"/>
    <property type="project" value="UniProtKB-UniRule"/>
</dbReference>
<dbReference type="SUPFAM" id="SSF52151">
    <property type="entry name" value="FabD/lysophospholipase-like"/>
    <property type="match status" value="1"/>
</dbReference>
<dbReference type="InterPro" id="IPR002641">
    <property type="entry name" value="PNPLA_dom"/>
</dbReference>
<dbReference type="InterPro" id="IPR016035">
    <property type="entry name" value="Acyl_Trfase/lysoPLipase"/>
</dbReference>
<evidence type="ECO:0000256" key="3">
    <source>
        <dbReference type="ARBA" id="ARBA00023098"/>
    </source>
</evidence>
<dbReference type="Gene3D" id="3.40.1090.10">
    <property type="entry name" value="Cytosolic phospholipase A2 catalytic domain"/>
    <property type="match status" value="2"/>
</dbReference>
<dbReference type="InterPro" id="IPR050301">
    <property type="entry name" value="NTE"/>
</dbReference>
<feature type="short sequence motif" description="GXSXG" evidence="4">
    <location>
        <begin position="51"/>
        <end position="55"/>
    </location>
</feature>
<gene>
    <name evidence="6" type="ORF">SAMN05216251_117158</name>
</gene>
<name>A0A1I2JE07_9ACTN</name>
<reference evidence="6 7" key="1">
    <citation type="submission" date="2016-10" db="EMBL/GenBank/DDBJ databases">
        <authorList>
            <person name="de Groot N.N."/>
        </authorList>
    </citation>
    <scope>NUCLEOTIDE SEQUENCE [LARGE SCALE GENOMIC DNA]</scope>
    <source>
        <strain evidence="6 7">CGMCC 4.3510</strain>
    </source>
</reference>
<dbReference type="RefSeq" id="WP_245796351.1">
    <property type="nucleotide sequence ID" value="NZ_FONG01000017.1"/>
</dbReference>
<dbReference type="PROSITE" id="PS51635">
    <property type="entry name" value="PNPLA"/>
    <property type="match status" value="1"/>
</dbReference>
<dbReference type="PANTHER" id="PTHR14226">
    <property type="entry name" value="NEUROPATHY TARGET ESTERASE/SWISS CHEESE D.MELANOGASTER"/>
    <property type="match status" value="1"/>
</dbReference>
<evidence type="ECO:0000256" key="4">
    <source>
        <dbReference type="PROSITE-ProRule" id="PRU01161"/>
    </source>
</evidence>
<dbReference type="EMBL" id="FONG01000017">
    <property type="protein sequence ID" value="SFF52794.1"/>
    <property type="molecule type" value="Genomic_DNA"/>
</dbReference>
<feature type="domain" description="PNPLA" evidence="5">
    <location>
        <begin position="20"/>
        <end position="190"/>
    </location>
</feature>
<keyword evidence="7" id="KW-1185">Reference proteome</keyword>
<dbReference type="Proteomes" id="UP000199323">
    <property type="component" value="Unassembled WGS sequence"/>
</dbReference>
<evidence type="ECO:0000313" key="6">
    <source>
        <dbReference type="EMBL" id="SFF52794.1"/>
    </source>
</evidence>
<dbReference type="PANTHER" id="PTHR14226:SF57">
    <property type="entry name" value="BLR7027 PROTEIN"/>
    <property type="match status" value="1"/>
</dbReference>
<evidence type="ECO:0000256" key="1">
    <source>
        <dbReference type="ARBA" id="ARBA00022801"/>
    </source>
</evidence>
<sequence>MEPRPDGTGVGVGTGVGPAFVLGGGGALGAHEVGMLKALFAAGVTPGLVLGTSVGAINGAAVAAEPSQTAVARLIELWTGLGRAGVFTGSLFGRVSTAVRSRTHLYTPTALSGLLREHVPADRIEELAVPYQCVAANIERAAERWFDRGPLVEAVLASSAVPGLLPPVAIGGEHFVDGGLVNSIPVGRAVALGAREIYVLQVGRVERPLTPPKLPWDVATVAFEIARRHRFARDMADLPPHVTVRVLPTGAGPADEGGTLKQLRHRAFGQTAARIERAYAASSRYLERELAAADGAGTTPGGPE</sequence>
<feature type="short sequence motif" description="DGA/G" evidence="4">
    <location>
        <begin position="177"/>
        <end position="179"/>
    </location>
</feature>
<protein>
    <submittedName>
        <fullName evidence="6">NTE family protein</fullName>
    </submittedName>
</protein>
<feature type="active site" description="Proton acceptor" evidence="4">
    <location>
        <position position="177"/>
    </location>
</feature>
<feature type="short sequence motif" description="GXGXXG" evidence="4">
    <location>
        <begin position="24"/>
        <end position="29"/>
    </location>
</feature>
<dbReference type="GO" id="GO:0016787">
    <property type="term" value="F:hydrolase activity"/>
    <property type="evidence" value="ECO:0007669"/>
    <property type="project" value="UniProtKB-UniRule"/>
</dbReference>
<accession>A0A1I2JE07</accession>
<keyword evidence="3 4" id="KW-0443">Lipid metabolism</keyword>
<proteinExistence type="predicted"/>
<dbReference type="Pfam" id="PF01734">
    <property type="entry name" value="Patatin"/>
    <property type="match status" value="1"/>
</dbReference>
<keyword evidence="2 4" id="KW-0442">Lipid degradation</keyword>
<evidence type="ECO:0000259" key="5">
    <source>
        <dbReference type="PROSITE" id="PS51635"/>
    </source>
</evidence>
<evidence type="ECO:0000313" key="7">
    <source>
        <dbReference type="Proteomes" id="UP000199323"/>
    </source>
</evidence>
<organism evidence="6 7">
    <name type="scientific">Actinacidiphila alni</name>
    <dbReference type="NCBI Taxonomy" id="380248"/>
    <lineage>
        <taxon>Bacteria</taxon>
        <taxon>Bacillati</taxon>
        <taxon>Actinomycetota</taxon>
        <taxon>Actinomycetes</taxon>
        <taxon>Kitasatosporales</taxon>
        <taxon>Streptomycetaceae</taxon>
        <taxon>Actinacidiphila</taxon>
    </lineage>
</organism>
<feature type="active site" description="Nucleophile" evidence="4">
    <location>
        <position position="53"/>
    </location>
</feature>